<reference evidence="2 3" key="1">
    <citation type="submission" date="2015-01" db="EMBL/GenBank/DDBJ databases">
        <title>The Genome Sequence of Capronia semiimmersa CBS27337.</title>
        <authorList>
            <consortium name="The Broad Institute Genomics Platform"/>
            <person name="Cuomo C."/>
            <person name="de Hoog S."/>
            <person name="Gorbushina A."/>
            <person name="Stielow B."/>
            <person name="Teixiera M."/>
            <person name="Abouelleil A."/>
            <person name="Chapman S.B."/>
            <person name="Priest M."/>
            <person name="Young S.K."/>
            <person name="Wortman J."/>
            <person name="Nusbaum C."/>
            <person name="Birren B."/>
        </authorList>
    </citation>
    <scope>NUCLEOTIDE SEQUENCE [LARGE SCALE GENOMIC DNA]</scope>
    <source>
        <strain evidence="2 3">CBS 27337</strain>
    </source>
</reference>
<protein>
    <submittedName>
        <fullName evidence="2">Uncharacterized protein</fullName>
    </submittedName>
</protein>
<evidence type="ECO:0000313" key="2">
    <source>
        <dbReference type="EMBL" id="KIW73730.1"/>
    </source>
</evidence>
<dbReference type="HOGENOM" id="CLU_021588_1_1_1"/>
<dbReference type="Gene3D" id="3.30.1540.10">
    <property type="entry name" value="formyl-coa transferase, domain 3"/>
    <property type="match status" value="1"/>
</dbReference>
<keyword evidence="3" id="KW-1185">Reference proteome</keyword>
<dbReference type="PANTHER" id="PTHR48229:SF1">
    <property type="entry name" value="ALPHA METHYLACYL-COA RACEMASE-RELATED"/>
    <property type="match status" value="1"/>
</dbReference>
<comment type="similarity">
    <text evidence="1">Belongs to the CoA-transferase III family.</text>
</comment>
<dbReference type="Gene3D" id="3.40.50.10540">
    <property type="entry name" value="Crotonobetainyl-coa:carnitine coa-transferase, domain 1"/>
    <property type="match status" value="2"/>
</dbReference>
<dbReference type="InterPro" id="IPR003673">
    <property type="entry name" value="CoA-Trfase_fam_III"/>
</dbReference>
<dbReference type="STRING" id="5601.A0A0D2G4J7"/>
<dbReference type="Proteomes" id="UP000054266">
    <property type="component" value="Unassembled WGS sequence"/>
</dbReference>
<sequence length="593" mass="65695">MAISNTTTNTNGAVDEQSYTLQAEAARIFNLILNDERLKAPAEVKELASTVRFVGDETRPFYPTPFKAAEAQAGLCGYLGLLANAISKARYGIDQDVEIDVAHAMMCGLGALFVRSNDAWFSGTEPMKAAVGRWDHGRTRELYRQVATNIYKTKDGRWFSLHGNMDPTPLLIMLDVPQHNEKDRSWPEILQMYMDIVAQHDSKTLDDWSNNIYRVPGTICYEEDEFLATPHGQAIKDEPYYNLIADPYAQQPPVTWDSIPVPDSSDRRPLSGIKVLELARAIAAPTIGRVCAALGATVIRVSSAANTELPVTLLDGCIGKISVDINLKTFEGRKKLMELIKDADVFIDGYRPSVMEHLGFGRDAVLGLTAGRERGIIYCQENCYGWKGPWKIRPGWAQIADTLVGIGLAVGRFNGFDEAHIFPGPNADYLTGHAGACGVLHGLLQRASYGGSYTVQCSLATSNLQMMSYGKYTDSQLANLEARNPELIGHMRHYDEIVSHGVNRHVVRGLIADRPFEKAIRKENFQTIDGSPWGWDDVEVVIAPFRLTKTSTTFPLGAHPPGYHLPQWTAEKNPDFEPIPRYKEVQNGTNAAH</sequence>
<dbReference type="InterPro" id="IPR023606">
    <property type="entry name" value="CoA-Trfase_III_dom_1_sf"/>
</dbReference>
<dbReference type="GO" id="GO:0003824">
    <property type="term" value="F:catalytic activity"/>
    <property type="evidence" value="ECO:0007669"/>
    <property type="project" value="InterPro"/>
</dbReference>
<evidence type="ECO:0000256" key="1">
    <source>
        <dbReference type="ARBA" id="ARBA00008383"/>
    </source>
</evidence>
<dbReference type="InterPro" id="IPR052985">
    <property type="entry name" value="CoA-trans_III_biosynth/detox"/>
</dbReference>
<dbReference type="AlphaFoldDB" id="A0A0D2G4J7"/>
<dbReference type="Pfam" id="PF02515">
    <property type="entry name" value="CoA_transf_3"/>
    <property type="match status" value="1"/>
</dbReference>
<dbReference type="PANTHER" id="PTHR48229">
    <property type="entry name" value="CAIB/BAIF FAMILY ENZYME (AFU_ORTHOLOGUE AFUA_1G05360)-RELATED"/>
    <property type="match status" value="1"/>
</dbReference>
<dbReference type="SUPFAM" id="SSF89796">
    <property type="entry name" value="CoA-transferase family III (CaiB/BaiF)"/>
    <property type="match status" value="2"/>
</dbReference>
<proteinExistence type="inferred from homology"/>
<dbReference type="InterPro" id="IPR044855">
    <property type="entry name" value="CoA-Trfase_III_dom3_sf"/>
</dbReference>
<accession>A0A0D2G4J7</accession>
<dbReference type="EMBL" id="KN846956">
    <property type="protein sequence ID" value="KIW73730.1"/>
    <property type="molecule type" value="Genomic_DNA"/>
</dbReference>
<evidence type="ECO:0000313" key="3">
    <source>
        <dbReference type="Proteomes" id="UP000054266"/>
    </source>
</evidence>
<organism evidence="2 3">
    <name type="scientific">Phialophora macrospora</name>
    <dbReference type="NCBI Taxonomy" id="1851006"/>
    <lineage>
        <taxon>Eukaryota</taxon>
        <taxon>Fungi</taxon>
        <taxon>Dikarya</taxon>
        <taxon>Ascomycota</taxon>
        <taxon>Pezizomycotina</taxon>
        <taxon>Eurotiomycetes</taxon>
        <taxon>Chaetothyriomycetidae</taxon>
        <taxon>Chaetothyriales</taxon>
        <taxon>Herpotrichiellaceae</taxon>
        <taxon>Phialophora</taxon>
    </lineage>
</organism>
<gene>
    <name evidence="2" type="ORF">PV04_01824</name>
</gene>
<name>A0A0D2G4J7_9EURO</name>